<evidence type="ECO:0000313" key="4">
    <source>
        <dbReference type="EMBL" id="TQV90659.1"/>
    </source>
</evidence>
<dbReference type="OrthoDB" id="426293at2759"/>
<dbReference type="Pfam" id="PF12796">
    <property type="entry name" value="Ank_2"/>
    <property type="match status" value="1"/>
</dbReference>
<dbReference type="InterPro" id="IPR027417">
    <property type="entry name" value="P-loop_NTPase"/>
</dbReference>
<dbReference type="PROSITE" id="PS50088">
    <property type="entry name" value="ANK_REPEAT"/>
    <property type="match status" value="2"/>
</dbReference>
<evidence type="ECO:0000256" key="2">
    <source>
        <dbReference type="PROSITE-ProRule" id="PRU00023"/>
    </source>
</evidence>
<proteinExistence type="predicted"/>
<dbReference type="AlphaFoldDB" id="A0A545UMG6"/>
<dbReference type="InterPro" id="IPR056884">
    <property type="entry name" value="NPHP3-like_N"/>
</dbReference>
<dbReference type="Pfam" id="PF24883">
    <property type="entry name" value="NPHP3_N"/>
    <property type="match status" value="1"/>
</dbReference>
<dbReference type="SUPFAM" id="SSF48403">
    <property type="entry name" value="Ankyrin repeat"/>
    <property type="match status" value="1"/>
</dbReference>
<dbReference type="Proteomes" id="UP000315783">
    <property type="component" value="Unassembled WGS sequence"/>
</dbReference>
<protein>
    <submittedName>
        <fullName evidence="4">Ankyrin repeat-containing domain</fullName>
    </submittedName>
</protein>
<organism evidence="4 5">
    <name type="scientific">Cordyceps javanica</name>
    <dbReference type="NCBI Taxonomy" id="43265"/>
    <lineage>
        <taxon>Eukaryota</taxon>
        <taxon>Fungi</taxon>
        <taxon>Dikarya</taxon>
        <taxon>Ascomycota</taxon>
        <taxon>Pezizomycotina</taxon>
        <taxon>Sordariomycetes</taxon>
        <taxon>Hypocreomycetidae</taxon>
        <taxon>Hypocreales</taxon>
        <taxon>Cordycipitaceae</taxon>
        <taxon>Cordyceps</taxon>
    </lineage>
</organism>
<dbReference type="PANTHER" id="PTHR10039">
    <property type="entry name" value="AMELOGENIN"/>
    <property type="match status" value="1"/>
</dbReference>
<evidence type="ECO:0000313" key="5">
    <source>
        <dbReference type="Proteomes" id="UP000315783"/>
    </source>
</evidence>
<keyword evidence="5" id="KW-1185">Reference proteome</keyword>
<evidence type="ECO:0000259" key="3">
    <source>
        <dbReference type="Pfam" id="PF24883"/>
    </source>
</evidence>
<sequence length="1131" mass="125876">MDPLSISFGVAGVLPLIAKVIATAHQYVQAVAGAKNMIASLILELEVLESAVRNLESLLRGESLAAADVKFDQMSVLLSCTAAIETKMQALARKLDRDSAQKTLGRLLRWPLTEKEHQRTVTELRGFSTWILLALSVDGCRLLARTSDSVVSVLAQQLEQQRATRRLEDAASRLGGAVREQTALLERGADRERRESVLDWLSTARHDARHAILQRSRARDTGSWLLASAAFTRWRDGLAASRVLWCNGIQGSGKTMLACAAIDELRSRPARPHAALAYYYFDYQDHRSQGPLAVVSCILRQLLEQLPELPAAVKELYETRSTLQGRQLPEYERLLEEIVRLPEATYIVFDALDESEHIRYMLQLVDRLDALGSCHVLVTSRPHVHEQLPVSQTYSEIKIEAQEEDIRRYVLEQCEVANIHQIADEQFAQQLVDKLTQSASGMFLLPVLQLRTVLNEPTIGEMEDKLEQLTDTLSDAFEDTLSRIQRLPGSRSRLALSALMHLTHAKRLFQASELSDILALRPDSTSVNAKYRPTARMILDCCQGLAALDEQTGQLRLAHYAIQEYLVSASETLFPQFQSRLAVDCLNYMMLDDFNSGPLMTKVEIDSRLAAYPFLSYASAFWGSYVKPVETDPEVWNKLLTFYTSVRAASAATQVLYYQKGYHEGYYGIRESVSTSPLHQAAVNCLIHSIRGLLEHFDVNEVTNMGTTPVIKAASSGQVAVVELLLEKGADPRIQNWYGDAMQCAAEAGECGTIRKLVEWGMSPQGEGIDRRSPLSCAMDRDYAHAVEVLVDLGADLHLESEDDWENAFLEACHRNAEKTIDMMLRREWVDFRSHHHLTVLALRMASLPMLRHLISAGANINAVDNRGHTALWYETQGDSSEAAHILQEAGATLDGNTESMEVDAHDLSVKGNEKLSFDGSEKHIHEQIYDYSSSPKSNKMNAPPRQFRVDKPSFGRHYNLLWPNGQPAFYCAISKFTPNTPNLVLHAGADPAAPVVATSHLGGGHDVRLAVGTDGPQPQCESMQRAAAFRGGQYDFQMNVPASGWEQASSRRTYSWQRCGSSFYKLVDAQTGSLVASFDKGGMLSQGGDLRINEQRGPLFDFMVVISFLSIYEEAAKSKRRKGAVMGAVF</sequence>
<name>A0A545UMG6_9HYPO</name>
<dbReference type="SUPFAM" id="SSF52540">
    <property type="entry name" value="P-loop containing nucleoside triphosphate hydrolases"/>
    <property type="match status" value="1"/>
</dbReference>
<reference evidence="4 5" key="1">
    <citation type="journal article" date="2019" name="Appl. Microbiol. Biotechnol.">
        <title>Genome sequence of Isaria javanica and comparative genome analysis insights into family S53 peptidase evolution in fungal entomopathogens.</title>
        <authorList>
            <person name="Lin R."/>
            <person name="Zhang X."/>
            <person name="Xin B."/>
            <person name="Zou M."/>
            <person name="Gao Y."/>
            <person name="Qin F."/>
            <person name="Hu Q."/>
            <person name="Xie B."/>
            <person name="Cheng X."/>
        </authorList>
    </citation>
    <scope>NUCLEOTIDE SEQUENCE [LARGE SCALE GENOMIC DNA]</scope>
    <source>
        <strain evidence="4 5">IJ1G</strain>
    </source>
</reference>
<feature type="domain" description="Nephrocystin 3-like N-terminal" evidence="3">
    <location>
        <begin position="220"/>
        <end position="381"/>
    </location>
</feature>
<dbReference type="EMBL" id="SPUK01000024">
    <property type="protein sequence ID" value="TQV90659.1"/>
    <property type="molecule type" value="Genomic_DNA"/>
</dbReference>
<feature type="repeat" description="ANK" evidence="2">
    <location>
        <begin position="705"/>
        <end position="737"/>
    </location>
</feature>
<dbReference type="InterPro" id="IPR036770">
    <property type="entry name" value="Ankyrin_rpt-contain_sf"/>
</dbReference>
<dbReference type="STRING" id="43265.A0A545UMG6"/>
<feature type="repeat" description="ANK" evidence="2">
    <location>
        <begin position="770"/>
        <end position="802"/>
    </location>
</feature>
<accession>A0A545UMG6</accession>
<gene>
    <name evidence="4" type="ORF">IF1G_10611</name>
</gene>
<comment type="caution">
    <text evidence="4">The sequence shown here is derived from an EMBL/GenBank/DDBJ whole genome shotgun (WGS) entry which is preliminary data.</text>
</comment>
<keyword evidence="2" id="KW-0040">ANK repeat</keyword>
<dbReference type="PROSITE" id="PS50297">
    <property type="entry name" value="ANK_REP_REGION"/>
    <property type="match status" value="1"/>
</dbReference>
<dbReference type="PANTHER" id="PTHR10039:SF15">
    <property type="entry name" value="NACHT DOMAIN-CONTAINING PROTEIN"/>
    <property type="match status" value="1"/>
</dbReference>
<dbReference type="Gene3D" id="1.25.40.20">
    <property type="entry name" value="Ankyrin repeat-containing domain"/>
    <property type="match status" value="2"/>
</dbReference>
<dbReference type="Gene3D" id="3.40.50.300">
    <property type="entry name" value="P-loop containing nucleotide triphosphate hydrolases"/>
    <property type="match status" value="1"/>
</dbReference>
<keyword evidence="1" id="KW-0677">Repeat</keyword>
<evidence type="ECO:0000256" key="1">
    <source>
        <dbReference type="ARBA" id="ARBA00022737"/>
    </source>
</evidence>
<dbReference type="SMART" id="SM00248">
    <property type="entry name" value="ANK"/>
    <property type="match status" value="7"/>
</dbReference>
<dbReference type="InterPro" id="IPR002110">
    <property type="entry name" value="Ankyrin_rpt"/>
</dbReference>